<protein>
    <submittedName>
        <fullName evidence="1">Uncharacterized protein</fullName>
    </submittedName>
</protein>
<proteinExistence type="predicted"/>
<dbReference type="EMBL" id="LR796390">
    <property type="protein sequence ID" value="CAB4141615.1"/>
    <property type="molecule type" value="Genomic_DNA"/>
</dbReference>
<accession>A0A6J5M3R3</accession>
<gene>
    <name evidence="1" type="ORF">UFOVP415_53</name>
</gene>
<dbReference type="InterPro" id="IPR035198">
    <property type="entry name" value="SU10_MCP"/>
</dbReference>
<name>A0A6J5M3R3_9CAUD</name>
<sequence length="315" mass="33209">MTTYQTYTAIGQREDLTDVIYNISPTDTPFMSSIGKTKATATFHEWQTDALAAPALGGAVEGADASTITASPTSRVGNRTQIFTRAISVAGTLEAVDKAGRKSEKAYQLAKASAELKRNIELTLLSNQVSAVGNSSTARTLGGLQAWLNTNYDGGTSGVAGSGGSTARVDGTNRTFTETILKTVVQEVYVAGGVPKVLMVNPAHKQLVSAFAGIAAQRYMAPSNEPTTIIGAADVYMSDFGTISVVPNRFMNSTNNGNETAFLVDPDMAAVAFLRPFETIELAKTGDAEKTQLLAELTLEVRNQASHGIMADLTP</sequence>
<dbReference type="Pfam" id="PF17236">
    <property type="entry name" value="SU10_MCP"/>
    <property type="match status" value="1"/>
</dbReference>
<reference evidence="1" key="1">
    <citation type="submission" date="2020-04" db="EMBL/GenBank/DDBJ databases">
        <authorList>
            <person name="Chiriac C."/>
            <person name="Salcher M."/>
            <person name="Ghai R."/>
            <person name="Kavagutti S V."/>
        </authorList>
    </citation>
    <scope>NUCLEOTIDE SEQUENCE</scope>
</reference>
<organism evidence="1">
    <name type="scientific">uncultured Caudovirales phage</name>
    <dbReference type="NCBI Taxonomy" id="2100421"/>
    <lineage>
        <taxon>Viruses</taxon>
        <taxon>Duplodnaviria</taxon>
        <taxon>Heunggongvirae</taxon>
        <taxon>Uroviricota</taxon>
        <taxon>Caudoviricetes</taxon>
        <taxon>Peduoviridae</taxon>
        <taxon>Maltschvirus</taxon>
        <taxon>Maltschvirus maltsch</taxon>
    </lineage>
</organism>
<evidence type="ECO:0000313" key="1">
    <source>
        <dbReference type="EMBL" id="CAB4141615.1"/>
    </source>
</evidence>